<accession>A0A1L1PRE9</accession>
<proteinExistence type="predicted"/>
<reference evidence="2" key="2">
    <citation type="submission" date="2014-11" db="EMBL/GenBank/DDBJ databases">
        <title>Draft genome sequence of Hydrogenophaga intermedia S1.</title>
        <authorList>
            <person name="Gan H.M."/>
            <person name="Chew T.H."/>
            <person name="Stolz A."/>
        </authorList>
    </citation>
    <scope>NUCLEOTIDE SEQUENCE [LARGE SCALE GENOMIC DNA]</scope>
    <source>
        <strain evidence="2">S1</strain>
    </source>
</reference>
<organism evidence="1 2">
    <name type="scientific">Hydrogenophaga intermedia</name>
    <dbReference type="NCBI Taxonomy" id="65786"/>
    <lineage>
        <taxon>Bacteria</taxon>
        <taxon>Pseudomonadati</taxon>
        <taxon>Pseudomonadota</taxon>
        <taxon>Betaproteobacteria</taxon>
        <taxon>Burkholderiales</taxon>
        <taxon>Comamonadaceae</taxon>
        <taxon>Hydrogenophaga</taxon>
    </lineage>
</organism>
<evidence type="ECO:0000313" key="1">
    <source>
        <dbReference type="EMBL" id="CDN90323.1"/>
    </source>
</evidence>
<name>A0A1L1PRE9_HYDIT</name>
<gene>
    <name evidence="1" type="ORF">BN948_04765</name>
</gene>
<reference evidence="2" key="1">
    <citation type="submission" date="2014-02" db="EMBL/GenBank/DDBJ databases">
        <authorList>
            <person name="Gan H."/>
        </authorList>
    </citation>
    <scope>NUCLEOTIDE SEQUENCE [LARGE SCALE GENOMIC DNA]</scope>
    <source>
        <strain evidence="2">S1</strain>
    </source>
</reference>
<keyword evidence="2" id="KW-1185">Reference proteome</keyword>
<evidence type="ECO:0000313" key="2">
    <source>
        <dbReference type="Proteomes" id="UP000028878"/>
    </source>
</evidence>
<sequence length="118" mass="13174">MDHAKLAIADLLDHPVFRWQAESCPLLDQRLSSLPAVRQQSTQYVASFEMLALKVAAGYGVGISTQSRIERAHGWGLSMRSLADGPYEVVTYLQRPYVQATPATERFERRALQVAVTI</sequence>
<dbReference type="SUPFAM" id="SSF53850">
    <property type="entry name" value="Periplasmic binding protein-like II"/>
    <property type="match status" value="1"/>
</dbReference>
<protein>
    <submittedName>
        <fullName evidence="1">Transcriptional regulator, LysR family</fullName>
    </submittedName>
</protein>
<dbReference type="AlphaFoldDB" id="A0A1L1PRE9"/>
<dbReference type="Proteomes" id="UP000028878">
    <property type="component" value="Unassembled WGS sequence"/>
</dbReference>
<dbReference type="EMBL" id="CCAE010000076">
    <property type="protein sequence ID" value="CDN90323.1"/>
    <property type="molecule type" value="Genomic_DNA"/>
</dbReference>